<keyword evidence="1" id="KW-0732">Signal</keyword>
<proteinExistence type="predicted"/>
<dbReference type="RefSeq" id="WP_030884576.1">
    <property type="nucleotide sequence ID" value="NZ_BJMM01000002.1"/>
</dbReference>
<dbReference type="Proteomes" id="UP000319210">
    <property type="component" value="Unassembled WGS sequence"/>
</dbReference>
<dbReference type="OrthoDB" id="4335436at2"/>
<protein>
    <submittedName>
        <fullName evidence="2">Uncharacterized protein</fullName>
    </submittedName>
</protein>
<dbReference type="EMBL" id="BJMM01000002">
    <property type="protein sequence ID" value="GEB48120.1"/>
    <property type="molecule type" value="Genomic_DNA"/>
</dbReference>
<comment type="caution">
    <text evidence="2">The sequence shown here is derived from an EMBL/GenBank/DDBJ whole genome shotgun (WGS) entry which is preliminary data.</text>
</comment>
<dbReference type="AlphaFoldDB" id="A0A4Y3QVT8"/>
<keyword evidence="3" id="KW-1185">Reference proteome</keyword>
<reference evidence="2 3" key="1">
    <citation type="submission" date="2019-06" db="EMBL/GenBank/DDBJ databases">
        <title>Whole genome shotgun sequence of Streptomyces cacaoi subsp. cacaoi NBRC 12748.</title>
        <authorList>
            <person name="Hosoyama A."/>
            <person name="Uohara A."/>
            <person name="Ohji S."/>
            <person name="Ichikawa N."/>
        </authorList>
    </citation>
    <scope>NUCLEOTIDE SEQUENCE [LARGE SCALE GENOMIC DNA]</scope>
    <source>
        <strain evidence="2 3">NBRC 12748</strain>
    </source>
</reference>
<name>A0A4Y3QVT8_STRCI</name>
<evidence type="ECO:0000256" key="1">
    <source>
        <dbReference type="SAM" id="SignalP"/>
    </source>
</evidence>
<evidence type="ECO:0000313" key="2">
    <source>
        <dbReference type="EMBL" id="GEB48120.1"/>
    </source>
</evidence>
<accession>A0A4Y3QVT8</accession>
<evidence type="ECO:0000313" key="3">
    <source>
        <dbReference type="Proteomes" id="UP000319210"/>
    </source>
</evidence>
<sequence length="82" mass="8504">MRTTAQRVITTLAGSAAIVMMAAVGASAATTGATTAPPAGITGWEYMGEYSQSACYELRDSYAGDAKCVRNAGGLYDLYVRV</sequence>
<organism evidence="2 3">
    <name type="scientific">Streptomyces cacaoi</name>
    <dbReference type="NCBI Taxonomy" id="1898"/>
    <lineage>
        <taxon>Bacteria</taxon>
        <taxon>Bacillati</taxon>
        <taxon>Actinomycetota</taxon>
        <taxon>Actinomycetes</taxon>
        <taxon>Kitasatosporales</taxon>
        <taxon>Streptomycetaceae</taxon>
        <taxon>Streptomyces</taxon>
    </lineage>
</organism>
<gene>
    <name evidence="2" type="ORF">SCA03_06710</name>
</gene>
<feature type="signal peptide" evidence="1">
    <location>
        <begin position="1"/>
        <end position="28"/>
    </location>
</feature>
<feature type="chain" id="PRO_5021225950" evidence="1">
    <location>
        <begin position="29"/>
        <end position="82"/>
    </location>
</feature>